<dbReference type="PROSITE" id="PS50022">
    <property type="entry name" value="FA58C_3"/>
    <property type="match status" value="1"/>
</dbReference>
<dbReference type="RefSeq" id="WP_216632261.1">
    <property type="nucleotide sequence ID" value="NZ_JAHLQN010000001.1"/>
</dbReference>
<dbReference type="Pfam" id="PF00117">
    <property type="entry name" value="GATase"/>
    <property type="match status" value="1"/>
</dbReference>
<comment type="caution">
    <text evidence="3">The sequence shown here is derived from an EMBL/GenBank/DDBJ whole genome shotgun (WGS) entry which is preliminary data.</text>
</comment>
<reference evidence="3 4" key="1">
    <citation type="submission" date="2021-06" db="EMBL/GenBank/DDBJ databases">
        <authorList>
            <person name="Sun Q."/>
            <person name="Li D."/>
        </authorList>
    </citation>
    <scope>NUCLEOTIDE SEQUENCE [LARGE SCALE GENOMIC DNA]</scope>
    <source>
        <strain evidence="3 4">MSJ-2</strain>
    </source>
</reference>
<proteinExistence type="predicted"/>
<sequence>MVPIHQEISPPELCFIPGKDRNESMALTAPMPESSPRLDEVCTDARPLLTWRNSDGGIPPRKYILQMDTDESFCTTDFFQVEGIPEDVYISAARVEKELKDKTQWFWRVKAVDSMGVESDWSTEYGGITARFFIDTAEKDSFEYLRLPISDITTSFGYGKENILDRNDKSETYWEGAAGQSSHWIRFDLGEPKLLSRIFMTSGAAGWRACLASGSDWANPSNLDGRLAEYIWQYSNDDKTWTDIAETERRGANSFRAVIDLEKDISARYVRLCIRAWHGRSPKIYDILLYSRAQPAVPEVPHGNYVLVISNIFSFVPEKGIVKTDFGKMIKGTDGHIAPPWDLDVLELPAHMFSLKMFEQIKHKPLAIFLSGSPNVFCQLPLFEFNGEYELIRTTNIPVWGSCAGIQMMGMAYGSTAARDTGRSYRTNELQDIIEQDIPPISIQKEDPIWKGMSTPFYGTELHSWMVSLIPEGWEILATSKDSKGFVCNEMIRATGRLMYGSQFHPEIAKPFNCAKELMISFLSMAVNIAKNQGTWITQLSAGNFS</sequence>
<evidence type="ECO:0000313" key="3">
    <source>
        <dbReference type="EMBL" id="MBU5626827.1"/>
    </source>
</evidence>
<keyword evidence="4" id="KW-1185">Reference proteome</keyword>
<protein>
    <submittedName>
        <fullName evidence="3">Discoidin domain-containing protein</fullName>
    </submittedName>
</protein>
<keyword evidence="1" id="KW-0378">Hydrolase</keyword>
<evidence type="ECO:0000313" key="4">
    <source>
        <dbReference type="Proteomes" id="UP000787672"/>
    </source>
</evidence>
<name>A0ABS6FB92_9FIRM</name>
<dbReference type="InterPro" id="IPR017926">
    <property type="entry name" value="GATASE"/>
</dbReference>
<dbReference type="EMBL" id="JAHLQN010000001">
    <property type="protein sequence ID" value="MBU5626827.1"/>
    <property type="molecule type" value="Genomic_DNA"/>
</dbReference>
<gene>
    <name evidence="3" type="ORF">KQI82_07855</name>
</gene>
<accession>A0ABS6FB92</accession>
<evidence type="ECO:0000259" key="2">
    <source>
        <dbReference type="PROSITE" id="PS50022"/>
    </source>
</evidence>
<dbReference type="PROSITE" id="PS51273">
    <property type="entry name" value="GATASE_TYPE_1"/>
    <property type="match status" value="1"/>
</dbReference>
<evidence type="ECO:0000256" key="1">
    <source>
        <dbReference type="ARBA" id="ARBA00023295"/>
    </source>
</evidence>
<feature type="domain" description="F5/8 type C" evidence="2">
    <location>
        <begin position="129"/>
        <end position="292"/>
    </location>
</feature>
<dbReference type="InterPro" id="IPR000421">
    <property type="entry name" value="FA58C"/>
</dbReference>
<dbReference type="Pfam" id="PF00754">
    <property type="entry name" value="F5_F8_type_C"/>
    <property type="match status" value="1"/>
</dbReference>
<organism evidence="3 4">
    <name type="scientific">Dysosmobacter acutus</name>
    <dbReference type="NCBI Taxonomy" id="2841504"/>
    <lineage>
        <taxon>Bacteria</taxon>
        <taxon>Bacillati</taxon>
        <taxon>Bacillota</taxon>
        <taxon>Clostridia</taxon>
        <taxon>Eubacteriales</taxon>
        <taxon>Oscillospiraceae</taxon>
        <taxon>Dysosmobacter</taxon>
    </lineage>
</organism>
<keyword evidence="1" id="KW-0326">Glycosidase</keyword>
<dbReference type="Proteomes" id="UP000787672">
    <property type="component" value="Unassembled WGS sequence"/>
</dbReference>